<dbReference type="PANTHER" id="PTHR46910">
    <property type="entry name" value="TRANSCRIPTION FACTOR PDR1"/>
    <property type="match status" value="1"/>
</dbReference>
<dbReference type="AlphaFoldDB" id="A0AA38XJ17"/>
<keyword evidence="3" id="KW-0812">Transmembrane</keyword>
<keyword evidence="3" id="KW-0472">Membrane</keyword>
<evidence type="ECO:0000256" key="2">
    <source>
        <dbReference type="SAM" id="MobiDB-lite"/>
    </source>
</evidence>
<name>A0AA38XJ17_9EURO</name>
<evidence type="ECO:0000256" key="3">
    <source>
        <dbReference type="SAM" id="Phobius"/>
    </source>
</evidence>
<comment type="caution">
    <text evidence="5">The sequence shown here is derived from an EMBL/GenBank/DDBJ whole genome shotgun (WGS) entry which is preliminary data.</text>
</comment>
<evidence type="ECO:0000313" key="6">
    <source>
        <dbReference type="Proteomes" id="UP001172673"/>
    </source>
</evidence>
<keyword evidence="1" id="KW-0539">Nucleus</keyword>
<accession>A0AA38XJ17</accession>
<evidence type="ECO:0000313" key="5">
    <source>
        <dbReference type="EMBL" id="KAJ9614387.1"/>
    </source>
</evidence>
<evidence type="ECO:0000259" key="4">
    <source>
        <dbReference type="SMART" id="SM00906"/>
    </source>
</evidence>
<dbReference type="SMART" id="SM00906">
    <property type="entry name" value="Fungal_trans"/>
    <property type="match status" value="1"/>
</dbReference>
<dbReference type="InterPro" id="IPR007219">
    <property type="entry name" value="XnlR_reg_dom"/>
</dbReference>
<dbReference type="GO" id="GO:0008270">
    <property type="term" value="F:zinc ion binding"/>
    <property type="evidence" value="ECO:0007669"/>
    <property type="project" value="InterPro"/>
</dbReference>
<feature type="transmembrane region" description="Helical" evidence="3">
    <location>
        <begin position="488"/>
        <end position="506"/>
    </location>
</feature>
<dbReference type="Pfam" id="PF04082">
    <property type="entry name" value="Fungal_trans"/>
    <property type="match status" value="1"/>
</dbReference>
<dbReference type="GO" id="GO:0003677">
    <property type="term" value="F:DNA binding"/>
    <property type="evidence" value="ECO:0007669"/>
    <property type="project" value="InterPro"/>
</dbReference>
<feature type="domain" description="Xylanolytic transcriptional activator regulatory" evidence="4">
    <location>
        <begin position="264"/>
        <end position="338"/>
    </location>
</feature>
<dbReference type="GO" id="GO:0003700">
    <property type="term" value="F:DNA-binding transcription factor activity"/>
    <property type="evidence" value="ECO:0007669"/>
    <property type="project" value="InterPro"/>
</dbReference>
<organism evidence="5 6">
    <name type="scientific">Cladophialophora chaetospira</name>
    <dbReference type="NCBI Taxonomy" id="386627"/>
    <lineage>
        <taxon>Eukaryota</taxon>
        <taxon>Fungi</taxon>
        <taxon>Dikarya</taxon>
        <taxon>Ascomycota</taxon>
        <taxon>Pezizomycotina</taxon>
        <taxon>Eurotiomycetes</taxon>
        <taxon>Chaetothyriomycetidae</taxon>
        <taxon>Chaetothyriales</taxon>
        <taxon>Herpotrichiellaceae</taxon>
        <taxon>Cladophialophora</taxon>
    </lineage>
</organism>
<proteinExistence type="predicted"/>
<dbReference type="InterPro" id="IPR050987">
    <property type="entry name" value="AtrR-like"/>
</dbReference>
<dbReference type="CDD" id="cd12148">
    <property type="entry name" value="fungal_TF_MHR"/>
    <property type="match status" value="1"/>
</dbReference>
<sequence>MSGNIHGVPQHTIASSEVSANEWRATDPSSGRDHGRNIYEESQYGSMARQTSEDLSTLSPVLPRPRAASAADSRSDPIVAEEKEQIAISPQKANWEHFEPGLRWVAERAGTDEFSASAKGLMLSFSQRLKFGGLQHREKPPELESQTAWLYTKAYFEDSFEALFGVVYRPEFEARLGEHFKGSCEDDPSWYALRNVVYATGCRTYLAKQKSCSWTEAQHRSWPYFENALASQFDLLYTPTGLAAVRAIAAMNLHIEGAGNPALEYTLCANAVRLAQAKGLHRQPASIWGLSQDEILHRNWLWWAIYVHEKQVVHRSVRPTAIDEDNISCQIPTSIAPGSTIDIQFLTLMVQHSQISARICRQLLSVSAFQESPAVMMERMVELSRQLEDWKSSIPPPLQPGVAPDASGFRSTRDVNCALSIHFAYYGSMTAIHTIFFFPWISVTCGIDPRDARHGSQIVESTKVVADAARQIIRATRAIDIDATSPQWLVFYFPMVGLINLFLYILKYPSLTTALGDVSMLDIAVGHFGHLEVITASDLSYPFARELARIAYQTVKRCSGAPSGRTRPATPAIVAGLQQLAANTNNIDFSDQIDNFGIPELDLDMFDIFGSGNLTGEGDMIYFPS</sequence>
<feature type="region of interest" description="Disordered" evidence="2">
    <location>
        <begin position="1"/>
        <end position="78"/>
    </location>
</feature>
<feature type="compositionally biased region" description="Polar residues" evidence="2">
    <location>
        <begin position="43"/>
        <end position="59"/>
    </location>
</feature>
<feature type="compositionally biased region" description="Basic and acidic residues" evidence="2">
    <location>
        <begin position="30"/>
        <end position="39"/>
    </location>
</feature>
<reference evidence="5" key="1">
    <citation type="submission" date="2022-10" db="EMBL/GenBank/DDBJ databases">
        <title>Culturing micro-colonial fungi from biological soil crusts in the Mojave desert and describing Neophaeococcomyces mojavensis, and introducing the new genera and species Taxawa tesnikishii.</title>
        <authorList>
            <person name="Kurbessoian T."/>
            <person name="Stajich J.E."/>
        </authorList>
    </citation>
    <scope>NUCLEOTIDE SEQUENCE</scope>
    <source>
        <strain evidence="5">TK_41</strain>
    </source>
</reference>
<dbReference type="PANTHER" id="PTHR46910:SF25">
    <property type="entry name" value="ABC-TRANSPORTER-REGULATING TRANSCRIPTION FACTOR"/>
    <property type="match status" value="1"/>
</dbReference>
<dbReference type="EMBL" id="JAPDRK010000003">
    <property type="protein sequence ID" value="KAJ9614387.1"/>
    <property type="molecule type" value="Genomic_DNA"/>
</dbReference>
<keyword evidence="6" id="KW-1185">Reference proteome</keyword>
<gene>
    <name evidence="5" type="ORF">H2200_002523</name>
</gene>
<protein>
    <recommendedName>
        <fullName evidence="4">Xylanolytic transcriptional activator regulatory domain-containing protein</fullName>
    </recommendedName>
</protein>
<dbReference type="GO" id="GO:0006351">
    <property type="term" value="P:DNA-templated transcription"/>
    <property type="evidence" value="ECO:0007669"/>
    <property type="project" value="InterPro"/>
</dbReference>
<keyword evidence="3" id="KW-1133">Transmembrane helix</keyword>
<evidence type="ECO:0000256" key="1">
    <source>
        <dbReference type="ARBA" id="ARBA00023242"/>
    </source>
</evidence>
<dbReference type="Proteomes" id="UP001172673">
    <property type="component" value="Unassembled WGS sequence"/>
</dbReference>